<proteinExistence type="predicted"/>
<sequence>MIHRGSIYFLIRCLLFRIKISEFFPLFVNLGKMLLSESIFEMILCYLFMRFNKIFQTPIDNPEKNKNSGLELVLGFKSPNFRFIANSLFYTIVTIHGENGTWHQQRCYVSMNECQKRIFKTTSKEERS</sequence>
<organism evidence="1 2">
    <name type="scientific">Brachionus plicatilis</name>
    <name type="common">Marine rotifer</name>
    <name type="synonym">Brachionus muelleri</name>
    <dbReference type="NCBI Taxonomy" id="10195"/>
    <lineage>
        <taxon>Eukaryota</taxon>
        <taxon>Metazoa</taxon>
        <taxon>Spiralia</taxon>
        <taxon>Gnathifera</taxon>
        <taxon>Rotifera</taxon>
        <taxon>Eurotatoria</taxon>
        <taxon>Monogononta</taxon>
        <taxon>Pseudotrocha</taxon>
        <taxon>Ploima</taxon>
        <taxon>Brachionidae</taxon>
        <taxon>Brachionus</taxon>
    </lineage>
</organism>
<comment type="caution">
    <text evidence="1">The sequence shown here is derived from an EMBL/GenBank/DDBJ whole genome shotgun (WGS) entry which is preliminary data.</text>
</comment>
<keyword evidence="2" id="KW-1185">Reference proteome</keyword>
<dbReference type="EMBL" id="REGN01001010">
    <property type="protein sequence ID" value="RNA37671.1"/>
    <property type="molecule type" value="Genomic_DNA"/>
</dbReference>
<reference evidence="1 2" key="1">
    <citation type="journal article" date="2018" name="Sci. Rep.">
        <title>Genomic signatures of local adaptation to the degree of environmental predictability in rotifers.</title>
        <authorList>
            <person name="Franch-Gras L."/>
            <person name="Hahn C."/>
            <person name="Garcia-Roger E.M."/>
            <person name="Carmona M.J."/>
            <person name="Serra M."/>
            <person name="Gomez A."/>
        </authorList>
    </citation>
    <scope>NUCLEOTIDE SEQUENCE [LARGE SCALE GENOMIC DNA]</scope>
    <source>
        <strain evidence="1">HYR1</strain>
    </source>
</reference>
<evidence type="ECO:0000313" key="2">
    <source>
        <dbReference type="Proteomes" id="UP000276133"/>
    </source>
</evidence>
<dbReference type="AlphaFoldDB" id="A0A3M7SP90"/>
<dbReference type="Proteomes" id="UP000276133">
    <property type="component" value="Unassembled WGS sequence"/>
</dbReference>
<protein>
    <submittedName>
        <fullName evidence="1">Uncharacterized protein</fullName>
    </submittedName>
</protein>
<name>A0A3M7SP90_BRAPC</name>
<evidence type="ECO:0000313" key="1">
    <source>
        <dbReference type="EMBL" id="RNA37671.1"/>
    </source>
</evidence>
<gene>
    <name evidence="1" type="ORF">BpHYR1_027015</name>
</gene>
<accession>A0A3M7SP90</accession>